<evidence type="ECO:0000256" key="2">
    <source>
        <dbReference type="ARBA" id="ARBA00022475"/>
    </source>
</evidence>
<comment type="subcellular location">
    <subcellularLocation>
        <location evidence="1">Cell membrane</location>
        <topology evidence="1">Multi-pass membrane protein</topology>
    </subcellularLocation>
</comment>
<feature type="transmembrane region" description="Helical" evidence="6">
    <location>
        <begin position="739"/>
        <end position="763"/>
    </location>
</feature>
<dbReference type="EMBL" id="LAEW01000001">
    <property type="protein sequence ID" value="KJQ45608.1"/>
    <property type="molecule type" value="Genomic_DNA"/>
</dbReference>
<keyword evidence="2" id="KW-1003">Cell membrane</keyword>
<keyword evidence="5 6" id="KW-0472">Membrane</keyword>
<dbReference type="InterPro" id="IPR038766">
    <property type="entry name" value="Membrane_comp_ABC_pdt"/>
</dbReference>
<accession>A0AAE2EHA9</accession>
<evidence type="ECO:0000259" key="7">
    <source>
        <dbReference type="Pfam" id="PF02687"/>
    </source>
</evidence>
<evidence type="ECO:0000256" key="4">
    <source>
        <dbReference type="ARBA" id="ARBA00022989"/>
    </source>
</evidence>
<gene>
    <name evidence="8" type="ORF">TS59_0506</name>
</gene>
<keyword evidence="4 6" id="KW-1133">Transmembrane helix</keyword>
<feature type="domain" description="ABC3 transporter permease C-terminal" evidence="7">
    <location>
        <begin position="648"/>
        <end position="767"/>
    </location>
</feature>
<evidence type="ECO:0000256" key="6">
    <source>
        <dbReference type="SAM" id="Phobius"/>
    </source>
</evidence>
<feature type="transmembrane region" description="Helical" evidence="6">
    <location>
        <begin position="1668"/>
        <end position="1701"/>
    </location>
</feature>
<feature type="transmembrane region" description="Helical" evidence="6">
    <location>
        <begin position="647"/>
        <end position="665"/>
    </location>
</feature>
<evidence type="ECO:0000313" key="9">
    <source>
        <dbReference type="Proteomes" id="UP000033624"/>
    </source>
</evidence>
<dbReference type="GO" id="GO:0005886">
    <property type="term" value="C:plasma membrane"/>
    <property type="evidence" value="ECO:0007669"/>
    <property type="project" value="UniProtKB-SubCell"/>
</dbReference>
<feature type="transmembrane region" description="Helical" evidence="6">
    <location>
        <begin position="693"/>
        <end position="719"/>
    </location>
</feature>
<evidence type="ECO:0000256" key="5">
    <source>
        <dbReference type="ARBA" id="ARBA00023136"/>
    </source>
</evidence>
<feature type="transmembrane region" description="Helical" evidence="6">
    <location>
        <begin position="1713"/>
        <end position="1735"/>
    </location>
</feature>
<feature type="domain" description="ABC3 transporter permease C-terminal" evidence="7">
    <location>
        <begin position="1627"/>
        <end position="1745"/>
    </location>
</feature>
<evidence type="ECO:0000256" key="3">
    <source>
        <dbReference type="ARBA" id="ARBA00022692"/>
    </source>
</evidence>
<protein>
    <submittedName>
        <fullName evidence="8">FtsX-like permease family protein</fullName>
    </submittedName>
</protein>
<proteinExistence type="predicted"/>
<dbReference type="PANTHER" id="PTHR30287">
    <property type="entry name" value="MEMBRANE COMPONENT OF PREDICTED ABC SUPERFAMILY METABOLITE UPTAKE TRANSPORTER"/>
    <property type="match status" value="1"/>
</dbReference>
<evidence type="ECO:0000256" key="1">
    <source>
        <dbReference type="ARBA" id="ARBA00004651"/>
    </source>
</evidence>
<comment type="caution">
    <text evidence="8">The sequence shown here is derived from an EMBL/GenBank/DDBJ whole genome shotgun (WGS) entry which is preliminary data.</text>
</comment>
<dbReference type="InterPro" id="IPR003838">
    <property type="entry name" value="ABC3_permease_C"/>
</dbReference>
<feature type="transmembrane region" description="Helical" evidence="6">
    <location>
        <begin position="813"/>
        <end position="838"/>
    </location>
</feature>
<keyword evidence="3 6" id="KW-0812">Transmembrane</keyword>
<dbReference type="RefSeq" id="WP_039275635.1">
    <property type="nucleotide sequence ID" value="NZ_CP010267.1"/>
</dbReference>
<dbReference type="KEGG" id="mmyi:mycmycITA_00497"/>
<dbReference type="Proteomes" id="UP000033624">
    <property type="component" value="Unassembled WGS sequence"/>
</dbReference>
<dbReference type="PANTHER" id="PTHR30287:SF1">
    <property type="entry name" value="INNER MEMBRANE PROTEIN"/>
    <property type="match status" value="1"/>
</dbReference>
<feature type="transmembrane region" description="Helical" evidence="6">
    <location>
        <begin position="21"/>
        <end position="45"/>
    </location>
</feature>
<sequence length="1754" mass="201099">MKRITSFLLLLKQGLKGVFKFKIQFIIILLLSFLASFILSTSLTLTSRINKTYNNIVNNVNKFDYSSTNEIRTYRIDRNNSTTDRSVIPLLDLVNNSNSYYNQSSNNKNTSYLNFILNKKNLTSNFDNKTILTELFENKEFIELFTTINGKDTNWIWKNIWLWQLSLYFNKFVYHSYNQFLKNNKDYSYLKNTVIGKYLSNSFKDKNEFLNDAKVLKDLKFEKIKNNFNVKEFKQTFNKQIQNKELFSYIYISGMSLFQHIYRNIYLPYFSDFKIENNNKIGNSFYTFLTGNKLDNISDNQVDKWIINDKNKSYLTEFELNKTTINLNDNNVLTLKPDSKDDIKKLVLEKGFKGNTDLVLSTIDSNNKVQSISPIINDSSFFKLSFFNGNGTSLTNVVTVLSDTNFIKKDQIIGDNQFDNINLFHNIWLAHLKYSAIASGYDINFRTEVFYYDSVTQIRYRLVILNDDHTTNLTILNKNQGARSPSKGEALISEQFARAHKLKLGQQIIVDGALLTITGFATDAYSFFPTTDPDFPIPQSELGAILYVTRSTINDILGATSQSNTNRVLKGYLSFFLRKKQNNASIDLFNSYQMNDISKLYDSIKYQKDQKNKVTTWLNIKDFDHSIFRFNWTIAPLAINSYKGSTLIAALVVSLIAIIALVICIRKTIYFNAKQIGILKALGSSPIQISISYLAYVIVIILTSVPIGWITGLSTQSVFVKLFVNYFSIPLYSFTIEPFSLLISLLIFGLFGVIVSLLSAIIITKKQLADILAVKQNWSSSKFINRLKRTWFKKAKFTTKFSLTLASSGKKNIFLLVTVVGISTMFISAGLAIPSIAFTIKNTYYKSIKYANEYNYSKGVSNSPLTKPTINYWSGQDSLDKNILSTNLNNEELFYYKDPTAYASSSYDVNPFPKYLYKVEKFKNNNNEQINKKIAWTLLELIQNKDQTSANHTNGLDLLFTEMFGNNLYNVVGNQFSIGVIDQILGLILNSKNNVVNPKDTTTKWTDEQKYLIFKELTNNFTKTGTTAISILVGDLSTSSSDDWKTKIFDAILKAVPPYVSAYIQKPSRKEQFSIGYNVQHYIPDHETLTTITDIKTTINQKNTDLSLTGIANNQSAFIINQKNANDLFIDYKKLLALQEVFLEKKNTDIKLNDQFVLYDSKTNTINVPILPNKQANAFYKLNKNPDISNISTSSKQFFINTKNGYVNIPKHAWIYDDLNFIKSKYYNSLTSEQKNLISKNRTGRNSKAVSDQDIRWLDPYNLDNNKFTLKLLYDQDRFDNDSTYDNKEWTLLNNSYMFDDFTYNNQFDDLLSSYIRPYYQYKNIQLYIPQSLINTDHIIYFTSSKKTKKELENSSEHWYKKDIDYNSVPKSVIKAWDIKNTSEKFLMIRPYDLRYGLLVDNVYKSGLSNLTAKPEYWMYQATKTKNISGMTTPIIQKDAKTNYQNKDLKITIKPVGTLDSYNQKLILADQGLINLVLNLSIGKKIGIKDNFYNKQTVIKAGESYNNIISRFDRYDHNQIINYIDKTKNTKEFNNLLFSSNKAFDKAQFLWHNAKYSNIEEALDLTSGISFVPDTAYNGFYILNGHGASSASGDDDMISNIKNQNLLATSKTLINQITFIAISIGMLLIITVIITSALLVMLISDIYVTQYQQFMILMKALGYSNYKISKYAFGTAIVFSLIMWAISTLATWILITLIIQIITSLGFAIPYGFAFWTLIVSFLIIGISFIGSLIVSSNKIRTQKPASLLTVSNE</sequence>
<name>A0AAE2EHA9_MYCMY</name>
<organism evidence="8 9">
    <name type="scientific">Mycoplasma mycoides subsp. mycoides</name>
    <dbReference type="NCBI Taxonomy" id="2103"/>
    <lineage>
        <taxon>Bacteria</taxon>
        <taxon>Bacillati</taxon>
        <taxon>Mycoplasmatota</taxon>
        <taxon>Mollicutes</taxon>
        <taxon>Mycoplasmataceae</taxon>
        <taxon>Mycoplasma</taxon>
    </lineage>
</organism>
<reference evidence="8 9" key="1">
    <citation type="submission" date="2015-02" db="EMBL/GenBank/DDBJ databases">
        <title>Mycoplasma mycoides subsp. mycoides strain:B237 Genome sequencing.</title>
        <authorList>
            <person name="Fischer A."/>
            <person name="Santana-Cruz I."/>
            <person name="Schieck E."/>
            <person name="Gourle H."/>
            <person name="Lambert M."/>
            <person name="Nadendla S."/>
            <person name="Miller R.A."/>
            <person name="Weber J."/>
            <person name="Bongcam-Rudloff E."/>
            <person name="Vashee S."/>
            <person name="Frey J."/>
            <person name="Jores J."/>
        </authorList>
    </citation>
    <scope>NUCLEOTIDE SEQUENCE [LARGE SCALE GENOMIC DNA]</scope>
    <source>
        <strain evidence="8 9">B237</strain>
    </source>
</reference>
<dbReference type="Pfam" id="PF02687">
    <property type="entry name" value="FtsX"/>
    <property type="match status" value="2"/>
</dbReference>
<feature type="transmembrane region" description="Helical" evidence="6">
    <location>
        <begin position="1619"/>
        <end position="1648"/>
    </location>
</feature>
<evidence type="ECO:0000313" key="8">
    <source>
        <dbReference type="EMBL" id="KJQ45608.1"/>
    </source>
</evidence>